<keyword evidence="4" id="KW-0479">Metal-binding</keyword>
<evidence type="ECO:0000256" key="4">
    <source>
        <dbReference type="ARBA" id="ARBA00022723"/>
    </source>
</evidence>
<evidence type="ECO:0000256" key="5">
    <source>
        <dbReference type="ARBA" id="ARBA00022759"/>
    </source>
</evidence>
<dbReference type="Pfam" id="PF00098">
    <property type="entry name" value="zf-CCHC"/>
    <property type="match status" value="1"/>
</dbReference>
<name>A0A8R1ERB0_CAEJA</name>
<evidence type="ECO:0000313" key="15">
    <source>
        <dbReference type="EnsemblMetazoa" id="CJA41176.1"/>
    </source>
</evidence>
<dbReference type="Gene3D" id="4.10.60.10">
    <property type="entry name" value="Zinc finger, CCHC-type"/>
    <property type="match status" value="1"/>
</dbReference>
<evidence type="ECO:0000256" key="8">
    <source>
        <dbReference type="ARBA" id="ARBA00023125"/>
    </source>
</evidence>
<evidence type="ECO:0000256" key="7">
    <source>
        <dbReference type="ARBA" id="ARBA00022908"/>
    </source>
</evidence>
<keyword evidence="1" id="KW-0808">Transferase</keyword>
<dbReference type="InterPro" id="IPR001878">
    <property type="entry name" value="Znf_CCHC"/>
</dbReference>
<dbReference type="PROSITE" id="PS50158">
    <property type="entry name" value="ZF_CCHC"/>
    <property type="match status" value="1"/>
</dbReference>
<reference evidence="16" key="1">
    <citation type="submission" date="2010-08" db="EMBL/GenBank/DDBJ databases">
        <authorList>
            <consortium name="Caenorhabditis japonica Sequencing Consortium"/>
            <person name="Wilson R.K."/>
        </authorList>
    </citation>
    <scope>NUCLEOTIDE SEQUENCE [LARGE SCALE GENOMIC DNA]</scope>
    <source>
        <strain evidence="16">DF5081</strain>
    </source>
</reference>
<feature type="domain" description="Integrase-type" evidence="14">
    <location>
        <begin position="801"/>
        <end position="851"/>
    </location>
</feature>
<dbReference type="InterPro" id="IPR036875">
    <property type="entry name" value="Znf_CCHC_sf"/>
</dbReference>
<evidence type="ECO:0000259" key="14">
    <source>
        <dbReference type="PROSITE" id="PS51027"/>
    </source>
</evidence>
<evidence type="ECO:0008006" key="17">
    <source>
        <dbReference type="Google" id="ProtNLM"/>
    </source>
</evidence>
<dbReference type="AlphaFoldDB" id="A0A8R1ERB0"/>
<evidence type="ECO:0000256" key="11">
    <source>
        <dbReference type="SAM" id="Coils"/>
    </source>
</evidence>
<dbReference type="PANTHER" id="PTHR37984">
    <property type="entry name" value="PROTEIN CBG26694"/>
    <property type="match status" value="1"/>
</dbReference>
<dbReference type="GO" id="GO:0016787">
    <property type="term" value="F:hydrolase activity"/>
    <property type="evidence" value="ECO:0007669"/>
    <property type="project" value="UniProtKB-KW"/>
</dbReference>
<keyword evidence="9" id="KW-0863">Zinc-finger</keyword>
<keyword evidence="11" id="KW-0175">Coiled coil</keyword>
<sequence length="1184" mass="136448">MEKKQTKEDKTEAEEEPMLEEMNGDVPIVDEELLLGPDGVVVLEEDGWSGRSEKTAPSFVEVLDKIKKEEKKNSARKTRSEEDVLRGDSSWAAQMEMEVSIKDRRKLLKGWQKFIVASEKLETEMKEKIGLFTTCSSRAKNSIIAPVKKFGEELRGRWEEMGGETWIKSVMAVMSVMQIENPIELEKALVEGGKQEKEENEKLKKDIFNFQVLHKAEKRELELKVEKLEEELDRARRRLEVVEKAAKSEKKRALEMKSNLERAASALDESRRARKEMVEEFSATAGKGLQTDTGDVQRRYAKMGFGKSRREAQGFELARREQRTSGIEESVKLRRTQKREEERSEAESWRPRESEKMIKSTMISMSKMMRSSAMPEPKAFDGMGNLGEFRRTFMMKYKDVVEEDADLVAIVEEKYLQGAAKMLFRSIENRFGRPIKEVFEEFEQRLRRRQGDSRTHALAEFDGLRRGVNQRMWEYIPEIEKWSQKAYPNLDKESLSQMRVTKLMMAVKADHNLQNLLVMKRRETAPEEQYETLKDIVLQQENERRHNYNQRFRETQTRNRESLWRENEVGKGQEAWKIDQKRNGEVGESREDNGNGTKCFNCGGIGHVARQCTSKIVYRIEKKENTVESGIVEKEMVEQCVILGQKRKIVIESGSVVSAISAGIKPNFTLMDASKSMMGVKEQVRLEITIKDRKAVIIFQIIENDKGMFLLGTNAFKDVGIELKWKPRKSVSEEQIGRYRENAGEYKYRHSQEMKRAHGQSRANVKKEQEKAKKWFDERNKVEKIKFPLVEDRVLVKIPSEKLGARNPKLVNEWQGPYRVVSVTRNSAEVVLIGGDKRIWVAREQIRIVPKEGPELVIETKAKRGKRAVRNVNHVQRVTEMKDRVKNKEFFRSIIRDGCRCTAKCTEILDGCEYQSADELSMALAIRGKGISPENQMLAVKSSEAIRERSEGHKEEALRRFSRRCKSMAEAVMIGEVDDDWIAVAGKLREEIEWLLRPKKTVIRNQHIILAAPRTVGRDELVFEVRSHALEKWPEGYDLSKVQEVVILVRLTMDEGHNARVRDCAKRLQQVGKKVSVVPCGYDCVYGDIAKIQEMWSKWKNIGVVLPLKPTGTKMTPLISLAPPEGANRTQLAKFLEMAIGETVLVKKLCESKMGGLQEPGRKPMSELKPEITYAKRGRFEPNV</sequence>
<protein>
    <recommendedName>
        <fullName evidence="17">CCHC-type domain-containing protein</fullName>
    </recommendedName>
</protein>
<dbReference type="EnsemblMetazoa" id="CJA41176.1">
    <property type="protein sequence ID" value="CJA41176.1"/>
    <property type="gene ID" value="WBGene00217024"/>
</dbReference>
<feature type="DNA-binding region" description="Integrase-type" evidence="10">
    <location>
        <begin position="801"/>
        <end position="851"/>
    </location>
</feature>
<organism evidence="15 16">
    <name type="scientific">Caenorhabditis japonica</name>
    <dbReference type="NCBI Taxonomy" id="281687"/>
    <lineage>
        <taxon>Eukaryota</taxon>
        <taxon>Metazoa</taxon>
        <taxon>Ecdysozoa</taxon>
        <taxon>Nematoda</taxon>
        <taxon>Chromadorea</taxon>
        <taxon>Rhabditida</taxon>
        <taxon>Rhabditina</taxon>
        <taxon>Rhabditomorpha</taxon>
        <taxon>Rhabditoidea</taxon>
        <taxon>Rhabditidae</taxon>
        <taxon>Peloderinae</taxon>
        <taxon>Caenorhabditis</taxon>
    </lineage>
</organism>
<evidence type="ECO:0000256" key="1">
    <source>
        <dbReference type="ARBA" id="ARBA00022679"/>
    </source>
</evidence>
<dbReference type="SUPFAM" id="SSF57756">
    <property type="entry name" value="Retrovirus zinc finger-like domains"/>
    <property type="match status" value="1"/>
</dbReference>
<feature type="domain" description="CCHC-type" evidence="13">
    <location>
        <begin position="598"/>
        <end position="614"/>
    </location>
</feature>
<evidence type="ECO:0000256" key="3">
    <source>
        <dbReference type="ARBA" id="ARBA00022722"/>
    </source>
</evidence>
<evidence type="ECO:0000256" key="10">
    <source>
        <dbReference type="PROSITE-ProRule" id="PRU00506"/>
    </source>
</evidence>
<keyword evidence="9" id="KW-0862">Zinc</keyword>
<evidence type="ECO:0000256" key="2">
    <source>
        <dbReference type="ARBA" id="ARBA00022695"/>
    </source>
</evidence>
<evidence type="ECO:0000259" key="13">
    <source>
        <dbReference type="PROSITE" id="PS50158"/>
    </source>
</evidence>
<keyword evidence="16" id="KW-1185">Reference proteome</keyword>
<dbReference type="InterPro" id="IPR050951">
    <property type="entry name" value="Retrovirus_Pol_polyprotein"/>
</dbReference>
<dbReference type="GO" id="GO:0015074">
    <property type="term" value="P:DNA integration"/>
    <property type="evidence" value="ECO:0007669"/>
    <property type="project" value="UniProtKB-KW"/>
</dbReference>
<feature type="region of interest" description="Disordered" evidence="12">
    <location>
        <begin position="328"/>
        <end position="355"/>
    </location>
</feature>
<feature type="region of interest" description="Disordered" evidence="12">
    <location>
        <begin position="1"/>
        <end position="25"/>
    </location>
</feature>
<keyword evidence="5" id="KW-0255">Endonuclease</keyword>
<dbReference type="PANTHER" id="PTHR37984:SF5">
    <property type="entry name" value="PROTEIN NYNRIN-LIKE"/>
    <property type="match status" value="1"/>
</dbReference>
<dbReference type="GO" id="GO:0008270">
    <property type="term" value="F:zinc ion binding"/>
    <property type="evidence" value="ECO:0007669"/>
    <property type="project" value="UniProtKB-KW"/>
</dbReference>
<keyword evidence="6" id="KW-0378">Hydrolase</keyword>
<dbReference type="InterPro" id="IPR001037">
    <property type="entry name" value="Integrase_C_retrovir"/>
</dbReference>
<accession>A0A8R1ERB0</accession>
<evidence type="ECO:0000256" key="9">
    <source>
        <dbReference type="PROSITE-ProRule" id="PRU00047"/>
    </source>
</evidence>
<reference evidence="15" key="2">
    <citation type="submission" date="2022-06" db="UniProtKB">
        <authorList>
            <consortium name="EnsemblMetazoa"/>
        </authorList>
    </citation>
    <scope>IDENTIFICATION</scope>
    <source>
        <strain evidence="15">DF5081</strain>
    </source>
</reference>
<evidence type="ECO:0000313" key="16">
    <source>
        <dbReference type="Proteomes" id="UP000005237"/>
    </source>
</evidence>
<feature type="compositionally biased region" description="Basic and acidic residues" evidence="12">
    <location>
        <begin position="338"/>
        <end position="355"/>
    </location>
</feature>
<dbReference type="GO" id="GO:0016779">
    <property type="term" value="F:nucleotidyltransferase activity"/>
    <property type="evidence" value="ECO:0007669"/>
    <property type="project" value="UniProtKB-KW"/>
</dbReference>
<dbReference type="Proteomes" id="UP000005237">
    <property type="component" value="Unassembled WGS sequence"/>
</dbReference>
<evidence type="ECO:0000256" key="6">
    <source>
        <dbReference type="ARBA" id="ARBA00022801"/>
    </source>
</evidence>
<proteinExistence type="predicted"/>
<keyword evidence="3" id="KW-0540">Nuclease</keyword>
<feature type="coiled-coil region" evidence="11">
    <location>
        <begin position="211"/>
        <end position="280"/>
    </location>
</feature>
<dbReference type="GO" id="GO:0019899">
    <property type="term" value="F:enzyme binding"/>
    <property type="evidence" value="ECO:0007669"/>
    <property type="project" value="UniProtKB-ARBA"/>
</dbReference>
<keyword evidence="2" id="KW-0548">Nucleotidyltransferase</keyword>
<dbReference type="PROSITE" id="PS51027">
    <property type="entry name" value="INTEGRASE_DBD"/>
    <property type="match status" value="1"/>
</dbReference>
<feature type="compositionally biased region" description="Acidic residues" evidence="12">
    <location>
        <begin position="11"/>
        <end position="25"/>
    </location>
</feature>
<feature type="compositionally biased region" description="Basic and acidic residues" evidence="12">
    <location>
        <begin position="1"/>
        <end position="10"/>
    </location>
</feature>
<dbReference type="GO" id="GO:0005737">
    <property type="term" value="C:cytoplasm"/>
    <property type="evidence" value="ECO:0007669"/>
    <property type="project" value="UniProtKB-ARBA"/>
</dbReference>
<keyword evidence="8" id="KW-0238">DNA-binding</keyword>
<keyword evidence="7" id="KW-0229">DNA integration</keyword>
<dbReference type="SMART" id="SM00343">
    <property type="entry name" value="ZnF_C2HC"/>
    <property type="match status" value="1"/>
</dbReference>
<evidence type="ECO:0000256" key="12">
    <source>
        <dbReference type="SAM" id="MobiDB-lite"/>
    </source>
</evidence>
<dbReference type="GO" id="GO:0004519">
    <property type="term" value="F:endonuclease activity"/>
    <property type="evidence" value="ECO:0007669"/>
    <property type="project" value="UniProtKB-KW"/>
</dbReference>
<dbReference type="GO" id="GO:0003677">
    <property type="term" value="F:DNA binding"/>
    <property type="evidence" value="ECO:0007669"/>
    <property type="project" value="UniProtKB-KW"/>
</dbReference>